<dbReference type="PROSITE" id="PS00435">
    <property type="entry name" value="PEROXIDASE_1"/>
    <property type="match status" value="1"/>
</dbReference>
<feature type="disulfide bond" evidence="20">
    <location>
        <begin position="115"/>
        <end position="319"/>
    </location>
</feature>
<feature type="chain" id="PRO_5028504199" description="Peroxidase" evidence="21">
    <location>
        <begin position="22"/>
        <end position="323"/>
    </location>
</feature>
<dbReference type="GO" id="GO:0005576">
    <property type="term" value="C:extracellular region"/>
    <property type="evidence" value="ECO:0007669"/>
    <property type="project" value="UniProtKB-SubCell"/>
</dbReference>
<keyword evidence="12 18" id="KW-0408">Iron</keyword>
<keyword evidence="23" id="KW-1185">Reference proteome</keyword>
<dbReference type="Pfam" id="PF00141">
    <property type="entry name" value="peroxidase"/>
    <property type="match status" value="1"/>
</dbReference>
<dbReference type="RefSeq" id="XP_027106356.1">
    <property type="nucleotide sequence ID" value="XM_027250555.2"/>
</dbReference>
<evidence type="ECO:0000313" key="23">
    <source>
        <dbReference type="Proteomes" id="UP001652660"/>
    </source>
</evidence>
<feature type="site" description="Transition state stabilizer" evidence="19">
    <location>
        <position position="59"/>
    </location>
</feature>
<feature type="binding site" evidence="18">
    <location>
        <position position="246"/>
    </location>
    <ligand>
        <name>Ca(2+)</name>
        <dbReference type="ChEBI" id="CHEBI:29108"/>
        <label>2</label>
    </ligand>
</feature>
<feature type="signal peptide" evidence="21">
    <location>
        <begin position="1"/>
        <end position="21"/>
    </location>
</feature>
<organism evidence="23 24">
    <name type="scientific">Coffea arabica</name>
    <name type="common">Arabian coffee</name>
    <dbReference type="NCBI Taxonomy" id="13443"/>
    <lineage>
        <taxon>Eukaryota</taxon>
        <taxon>Viridiplantae</taxon>
        <taxon>Streptophyta</taxon>
        <taxon>Embryophyta</taxon>
        <taxon>Tracheophyta</taxon>
        <taxon>Spermatophyta</taxon>
        <taxon>Magnoliopsida</taxon>
        <taxon>eudicotyledons</taxon>
        <taxon>Gunneridae</taxon>
        <taxon>Pentapetalae</taxon>
        <taxon>asterids</taxon>
        <taxon>lamiids</taxon>
        <taxon>Gentianales</taxon>
        <taxon>Rubiaceae</taxon>
        <taxon>Ixoroideae</taxon>
        <taxon>Gardenieae complex</taxon>
        <taxon>Bertiereae - Coffeeae clade</taxon>
        <taxon>Coffeeae</taxon>
        <taxon>Coffea</taxon>
    </lineage>
</organism>
<dbReference type="PRINTS" id="PR00461">
    <property type="entry name" value="PLPEROXIDASE"/>
</dbReference>
<feature type="binding site" evidence="18">
    <location>
        <position position="64"/>
    </location>
    <ligand>
        <name>Ca(2+)</name>
        <dbReference type="ChEBI" id="CHEBI:29108"/>
        <label>1</label>
    </ligand>
</feature>
<evidence type="ECO:0000256" key="6">
    <source>
        <dbReference type="ARBA" id="ARBA00022559"/>
    </source>
</evidence>
<comment type="catalytic activity">
    <reaction evidence="1 21">
        <text>2 a phenolic donor + H2O2 = 2 a phenolic radical donor + 2 H2O</text>
        <dbReference type="Rhea" id="RHEA:56136"/>
        <dbReference type="ChEBI" id="CHEBI:15377"/>
        <dbReference type="ChEBI" id="CHEBI:16240"/>
        <dbReference type="ChEBI" id="CHEBI:139520"/>
        <dbReference type="ChEBI" id="CHEBI:139521"/>
        <dbReference type="EC" id="1.11.1.7"/>
    </reaction>
</comment>
<keyword evidence="5 21" id="KW-0964">Secreted</keyword>
<evidence type="ECO:0000256" key="21">
    <source>
        <dbReference type="RuleBase" id="RU362060"/>
    </source>
</evidence>
<dbReference type="InterPro" id="IPR019793">
    <property type="entry name" value="Peroxidases_heam-ligand_BS"/>
</dbReference>
<evidence type="ECO:0000256" key="14">
    <source>
        <dbReference type="ARBA" id="ARBA00023180"/>
    </source>
</evidence>
<feature type="binding site" evidence="18">
    <location>
        <position position="69"/>
    </location>
    <ligand>
        <name>Ca(2+)</name>
        <dbReference type="ChEBI" id="CHEBI:29108"/>
        <label>1</label>
    </ligand>
</feature>
<evidence type="ECO:0000256" key="10">
    <source>
        <dbReference type="ARBA" id="ARBA00022837"/>
    </source>
</evidence>
<name>A0A6P6VUW2_COFAR</name>
<dbReference type="InterPro" id="IPR033905">
    <property type="entry name" value="Secretory_peroxidase"/>
</dbReference>
<dbReference type="InterPro" id="IPR000823">
    <property type="entry name" value="Peroxidase_pln"/>
</dbReference>
<dbReference type="FunFam" id="1.10.420.10:FF:000010">
    <property type="entry name" value="Peroxidase"/>
    <property type="match status" value="1"/>
</dbReference>
<evidence type="ECO:0000256" key="20">
    <source>
        <dbReference type="PIRSR" id="PIRSR600823-5"/>
    </source>
</evidence>
<evidence type="ECO:0000256" key="13">
    <source>
        <dbReference type="ARBA" id="ARBA00023157"/>
    </source>
</evidence>
<keyword evidence="10 18" id="KW-0106">Calcium</keyword>
<keyword evidence="6 21" id="KW-0575">Peroxidase</keyword>
<evidence type="ECO:0000256" key="7">
    <source>
        <dbReference type="ARBA" id="ARBA00022617"/>
    </source>
</evidence>
<comment type="similarity">
    <text evidence="3">Belongs to the peroxidase family. Ascorbate peroxidase subfamily.</text>
</comment>
<accession>A0A6P6VUW2</accession>
<dbReference type="GO" id="GO:0006979">
    <property type="term" value="P:response to oxidative stress"/>
    <property type="evidence" value="ECO:0007669"/>
    <property type="project" value="UniProtKB-UniRule"/>
</dbReference>
<evidence type="ECO:0000256" key="18">
    <source>
        <dbReference type="PIRSR" id="PIRSR600823-3"/>
    </source>
</evidence>
<dbReference type="OrthoDB" id="2113341at2759"/>
<evidence type="ECO:0000256" key="2">
    <source>
        <dbReference type="ARBA" id="ARBA00002322"/>
    </source>
</evidence>
<evidence type="ECO:0000256" key="17">
    <source>
        <dbReference type="PIRSR" id="PIRSR600823-2"/>
    </source>
</evidence>
<dbReference type="PROSITE" id="PS00436">
    <property type="entry name" value="PEROXIDASE_2"/>
    <property type="match status" value="1"/>
</dbReference>
<reference evidence="24" key="2">
    <citation type="submission" date="2025-08" db="UniProtKB">
        <authorList>
            <consortium name="RefSeq"/>
        </authorList>
    </citation>
    <scope>IDENTIFICATION</scope>
    <source>
        <tissue evidence="24">Leaves</tissue>
    </source>
</reference>
<feature type="binding site" evidence="18">
    <location>
        <position position="67"/>
    </location>
    <ligand>
        <name>Ca(2+)</name>
        <dbReference type="ChEBI" id="CHEBI:29108"/>
        <label>1</label>
    </ligand>
</feature>
<feature type="binding site" evidence="18">
    <location>
        <position position="238"/>
    </location>
    <ligand>
        <name>Ca(2+)</name>
        <dbReference type="ChEBI" id="CHEBI:29108"/>
        <label>2</label>
    </ligand>
</feature>
<comment type="function">
    <text evidence="2">Removal of H(2)O(2), oxidation of toxic reductants, biosynthesis and degradation of lignin, suberization, auxin catabolism, response to environmental stresses such as wounding, pathogen attack and oxidative stress. These functions might be dependent on each isozyme/isoform in each plant tissue.</text>
</comment>
<keyword evidence="11 21" id="KW-0560">Oxidoreductase</keyword>
<comment type="subcellular location">
    <subcellularLocation>
        <location evidence="21">Secreted</location>
    </subcellularLocation>
</comment>
<feature type="disulfide bond" evidence="20">
    <location>
        <begin position="65"/>
        <end position="70"/>
    </location>
</feature>
<sequence length="323" mass="34594">MVQLVLILILSSGYLVGFSQGQLRVGFYGNTCPDAENIVRDVVGEAAASSKDVAPHLLRLHFHDCFVEGCEGSILIQNGTTAEKGAFGHQGLQGFDVIENAKAQLEAVCPGVVSCADIVALAARDAIVLANGPFYQVETGRRDGLVSDKSLADNMPDVGDSIQVLKTKFQQKGLTAKDLVVLSAAHTIGTTACFFMTNRLYNFPPNGGSDPSIDPQLLPELTSTCPKNGDVNARLPMDRGSGQTFDDQILRNIRSGFAVLRSDASLYEDEATRSAVDSYFGFLAPFLGPSFEQDFAAAMIKMGRIEVKTGSQGTIRRVCSAFN</sequence>
<dbReference type="InterPro" id="IPR010255">
    <property type="entry name" value="Haem_peroxidase_sf"/>
</dbReference>
<proteinExistence type="inferred from homology"/>
<keyword evidence="14" id="KW-0325">Glycoprotein</keyword>
<protein>
    <recommendedName>
        <fullName evidence="4 21">Peroxidase</fullName>
        <ecNumber evidence="4 21">1.11.1.7</ecNumber>
    </recommendedName>
</protein>
<evidence type="ECO:0000256" key="3">
    <source>
        <dbReference type="ARBA" id="ARBA00006873"/>
    </source>
</evidence>
<keyword evidence="7 21" id="KW-0349">Heme</keyword>
<keyword evidence="13 20" id="KW-1015">Disulfide bond</keyword>
<comment type="similarity">
    <text evidence="21">Belongs to the peroxidase family. Classical plant (class III) peroxidase subfamily.</text>
</comment>
<evidence type="ECO:0000256" key="8">
    <source>
        <dbReference type="ARBA" id="ARBA00022723"/>
    </source>
</evidence>
<dbReference type="GO" id="GO:0046872">
    <property type="term" value="F:metal ion binding"/>
    <property type="evidence" value="ECO:0007669"/>
    <property type="project" value="UniProtKB-UniRule"/>
</dbReference>
<keyword evidence="8 18" id="KW-0479">Metal-binding</keyword>
<dbReference type="FunFam" id="1.10.520.10:FF:000008">
    <property type="entry name" value="Peroxidase"/>
    <property type="match status" value="1"/>
</dbReference>
<evidence type="ECO:0000256" key="19">
    <source>
        <dbReference type="PIRSR" id="PIRSR600823-4"/>
    </source>
</evidence>
<dbReference type="Gene3D" id="1.10.420.10">
    <property type="entry name" value="Peroxidase, domain 2"/>
    <property type="match status" value="1"/>
</dbReference>
<dbReference type="InterPro" id="IPR002016">
    <property type="entry name" value="Haem_peroxidase"/>
</dbReference>
<dbReference type="GO" id="GO:0140825">
    <property type="term" value="F:lactoperoxidase activity"/>
    <property type="evidence" value="ECO:0007669"/>
    <property type="project" value="UniProtKB-EC"/>
</dbReference>
<evidence type="ECO:0000256" key="16">
    <source>
        <dbReference type="PIRSR" id="PIRSR600823-1"/>
    </source>
</evidence>
<dbReference type="GO" id="GO:0042744">
    <property type="term" value="P:hydrogen peroxide catabolic process"/>
    <property type="evidence" value="ECO:0007669"/>
    <property type="project" value="UniProtKB-KW"/>
</dbReference>
<evidence type="ECO:0000256" key="5">
    <source>
        <dbReference type="ARBA" id="ARBA00022525"/>
    </source>
</evidence>
<evidence type="ECO:0000256" key="1">
    <source>
        <dbReference type="ARBA" id="ARBA00000189"/>
    </source>
</evidence>
<keyword evidence="15 21" id="KW-0376">Hydrogen peroxide</keyword>
<evidence type="ECO:0000256" key="12">
    <source>
        <dbReference type="ARBA" id="ARBA00023004"/>
    </source>
</evidence>
<evidence type="ECO:0000259" key="22">
    <source>
        <dbReference type="PROSITE" id="PS50873"/>
    </source>
</evidence>
<evidence type="ECO:0000256" key="15">
    <source>
        <dbReference type="ARBA" id="ARBA00023324"/>
    </source>
</evidence>
<dbReference type="Proteomes" id="UP001652660">
    <property type="component" value="Chromosome 2c"/>
</dbReference>
<dbReference type="GO" id="GO:0020037">
    <property type="term" value="F:heme binding"/>
    <property type="evidence" value="ECO:0007669"/>
    <property type="project" value="UniProtKB-UniRule"/>
</dbReference>
<feature type="binding site" evidence="17">
    <location>
        <position position="156"/>
    </location>
    <ligand>
        <name>substrate</name>
    </ligand>
</feature>
<feature type="binding site" evidence="18">
    <location>
        <position position="187"/>
    </location>
    <ligand>
        <name>Ca(2+)</name>
        <dbReference type="ChEBI" id="CHEBI:29108"/>
        <label>2</label>
    </ligand>
</feature>
<dbReference type="GeneID" id="113726693"/>
<dbReference type="AlphaFoldDB" id="A0A6P6VUW2"/>
<feature type="domain" description="Plant heme peroxidase family profile" evidence="22">
    <location>
        <begin position="22"/>
        <end position="323"/>
    </location>
</feature>
<dbReference type="EC" id="1.11.1.7" evidence="4 21"/>
<dbReference type="CDD" id="cd00693">
    <property type="entry name" value="secretory_peroxidase"/>
    <property type="match status" value="1"/>
</dbReference>
<dbReference type="SUPFAM" id="SSF48113">
    <property type="entry name" value="Heme-dependent peroxidases"/>
    <property type="match status" value="1"/>
</dbReference>
<comment type="cofactor">
    <cofactor evidence="18 21">
        <name>heme b</name>
        <dbReference type="ChEBI" id="CHEBI:60344"/>
    </cofactor>
    <text evidence="18 21">Binds 1 heme b (iron(II)-protoporphyrin IX) group per subunit.</text>
</comment>
<feature type="active site" description="Proton acceptor" evidence="16">
    <location>
        <position position="63"/>
    </location>
</feature>
<feature type="binding site" description="axial binding residue" evidence="18">
    <location>
        <position position="186"/>
    </location>
    <ligand>
        <name>heme b</name>
        <dbReference type="ChEBI" id="CHEBI:60344"/>
    </ligand>
    <ligandPart>
        <name>Fe</name>
        <dbReference type="ChEBI" id="CHEBI:18248"/>
    </ligandPart>
</feature>
<dbReference type="PANTHER" id="PTHR31235">
    <property type="entry name" value="PEROXIDASE 25-RELATED"/>
    <property type="match status" value="1"/>
</dbReference>
<evidence type="ECO:0000256" key="4">
    <source>
        <dbReference type="ARBA" id="ARBA00012313"/>
    </source>
</evidence>
<evidence type="ECO:0000256" key="9">
    <source>
        <dbReference type="ARBA" id="ARBA00022729"/>
    </source>
</evidence>
<reference evidence="23" key="1">
    <citation type="journal article" date="2025" name="Foods">
        <title>Unveiling the Microbial Signatures of Arabica Coffee Cherries: Insights into Ripeness Specific Diversity, Functional Traits, and Implications for Quality and Safety.</title>
        <authorList>
            <consortium name="RefSeq"/>
            <person name="Tenea G.N."/>
            <person name="Cifuentes V."/>
            <person name="Reyes P."/>
            <person name="Cevallos-Vallejos M."/>
        </authorList>
    </citation>
    <scope>NUCLEOTIDE SEQUENCE [LARGE SCALE GENOMIC DNA]</scope>
</reference>
<gene>
    <name evidence="24" type="primary">LOC113726693</name>
</gene>
<evidence type="ECO:0000256" key="11">
    <source>
        <dbReference type="ARBA" id="ARBA00023002"/>
    </source>
</evidence>
<feature type="binding site" evidence="18">
    <location>
        <position position="83"/>
    </location>
    <ligand>
        <name>Ca(2+)</name>
        <dbReference type="ChEBI" id="CHEBI:29108"/>
        <label>1</label>
    </ligand>
</feature>
<evidence type="ECO:0000313" key="24">
    <source>
        <dbReference type="RefSeq" id="XP_027106356.1"/>
    </source>
</evidence>
<dbReference type="PRINTS" id="PR00458">
    <property type="entry name" value="PEROXIDASE"/>
</dbReference>
<keyword evidence="9 21" id="KW-0732">Signal</keyword>
<feature type="disulfide bond" evidence="20">
    <location>
        <begin position="32"/>
        <end position="109"/>
    </location>
</feature>
<comment type="cofactor">
    <cofactor evidence="18 21">
        <name>Ca(2+)</name>
        <dbReference type="ChEBI" id="CHEBI:29108"/>
    </cofactor>
    <text evidence="18 21">Binds 2 calcium ions per subunit.</text>
</comment>
<dbReference type="InterPro" id="IPR019794">
    <property type="entry name" value="Peroxidases_AS"/>
</dbReference>
<feature type="disulfide bond" evidence="20">
    <location>
        <begin position="193"/>
        <end position="225"/>
    </location>
</feature>
<dbReference type="PROSITE" id="PS50873">
    <property type="entry name" value="PEROXIDASE_4"/>
    <property type="match status" value="1"/>
</dbReference>
<dbReference type="Gene3D" id="1.10.520.10">
    <property type="match status" value="1"/>
</dbReference>
<feature type="binding site" evidence="18">
    <location>
        <position position="73"/>
    </location>
    <ligand>
        <name>Ca(2+)</name>
        <dbReference type="ChEBI" id="CHEBI:29108"/>
        <label>1</label>
    </ligand>
</feature>